<organism evidence="1 2">
    <name type="scientific">Marinobacter nauticus</name>
    <name type="common">Marinobacter hydrocarbonoclasticus</name>
    <name type="synonym">Marinobacter aquaeolei</name>
    <dbReference type="NCBI Taxonomy" id="2743"/>
    <lineage>
        <taxon>Bacteria</taxon>
        <taxon>Pseudomonadati</taxon>
        <taxon>Pseudomonadota</taxon>
        <taxon>Gammaproteobacteria</taxon>
        <taxon>Pseudomonadales</taxon>
        <taxon>Marinobacteraceae</taxon>
        <taxon>Marinobacter</taxon>
    </lineage>
</organism>
<dbReference type="AlphaFoldDB" id="A0A368XC05"/>
<dbReference type="Proteomes" id="UP000253647">
    <property type="component" value="Unassembled WGS sequence"/>
</dbReference>
<comment type="caution">
    <text evidence="1">The sequence shown here is derived from an EMBL/GenBank/DDBJ whole genome shotgun (WGS) entry which is preliminary data.</text>
</comment>
<accession>A0A368XC05</accession>
<reference evidence="1 2" key="1">
    <citation type="submission" date="2018-07" db="EMBL/GenBank/DDBJ databases">
        <title>Freshwater and sediment microbial communities from various areas in North America, analyzing microbe dynamics in response to fracking.</title>
        <authorList>
            <person name="Lamendella R."/>
        </authorList>
    </citation>
    <scope>NUCLEOTIDE SEQUENCE [LARGE SCALE GENOMIC DNA]</scope>
    <source>
        <strain evidence="1 2">105B</strain>
    </source>
</reference>
<name>A0A368XC05_MARNT</name>
<sequence length="103" mass="11441">MAERNYQAELDVLPLISKEIITVGSEQRNLKCPTCGGEFNHPEPPYLKDGNDAYEANWGGRGDLIVVPMWGECGSRWQLCVGFHKGNAPVFARVIKSCSDETK</sequence>
<evidence type="ECO:0000313" key="1">
    <source>
        <dbReference type="EMBL" id="RCW63977.1"/>
    </source>
</evidence>
<evidence type="ECO:0000313" key="2">
    <source>
        <dbReference type="Proteomes" id="UP000253647"/>
    </source>
</evidence>
<dbReference type="RefSeq" id="WP_114435103.1">
    <property type="nucleotide sequence ID" value="NZ_QPJI01000016.1"/>
</dbReference>
<gene>
    <name evidence="1" type="ORF">DET61_11618</name>
</gene>
<protein>
    <submittedName>
        <fullName evidence="1">Uncharacterized protein</fullName>
    </submittedName>
</protein>
<proteinExistence type="predicted"/>
<dbReference type="EMBL" id="QPJI01000016">
    <property type="protein sequence ID" value="RCW63977.1"/>
    <property type="molecule type" value="Genomic_DNA"/>
</dbReference>